<proteinExistence type="predicted"/>
<evidence type="ECO:0000313" key="1">
    <source>
        <dbReference type="EMBL" id="CRL04945.1"/>
    </source>
</evidence>
<keyword evidence="2" id="KW-1185">Reference proteome</keyword>
<dbReference type="Proteomes" id="UP000183832">
    <property type="component" value="Unassembled WGS sequence"/>
</dbReference>
<dbReference type="EMBL" id="CVRI01000064">
    <property type="protein sequence ID" value="CRL04945.1"/>
    <property type="molecule type" value="Genomic_DNA"/>
</dbReference>
<sequence>MKSNAIRILSGHSMLESIVFNPEDDHQDLLFFSIFSKRKRENYETHGTKLDLILIAFERSMLRKI</sequence>
<protein>
    <submittedName>
        <fullName evidence="1">CLUMA_CG018442, isoform A</fullName>
    </submittedName>
</protein>
<accession>A0A1J1J263</accession>
<reference evidence="1 2" key="1">
    <citation type="submission" date="2015-04" db="EMBL/GenBank/DDBJ databases">
        <authorList>
            <person name="Syromyatnikov M.Y."/>
            <person name="Popov V.N."/>
        </authorList>
    </citation>
    <scope>NUCLEOTIDE SEQUENCE [LARGE SCALE GENOMIC DNA]</scope>
</reference>
<dbReference type="AlphaFoldDB" id="A0A1J1J263"/>
<name>A0A1J1J263_9DIPT</name>
<evidence type="ECO:0000313" key="2">
    <source>
        <dbReference type="Proteomes" id="UP000183832"/>
    </source>
</evidence>
<organism evidence="1 2">
    <name type="scientific">Clunio marinus</name>
    <dbReference type="NCBI Taxonomy" id="568069"/>
    <lineage>
        <taxon>Eukaryota</taxon>
        <taxon>Metazoa</taxon>
        <taxon>Ecdysozoa</taxon>
        <taxon>Arthropoda</taxon>
        <taxon>Hexapoda</taxon>
        <taxon>Insecta</taxon>
        <taxon>Pterygota</taxon>
        <taxon>Neoptera</taxon>
        <taxon>Endopterygota</taxon>
        <taxon>Diptera</taxon>
        <taxon>Nematocera</taxon>
        <taxon>Chironomoidea</taxon>
        <taxon>Chironomidae</taxon>
        <taxon>Clunio</taxon>
    </lineage>
</organism>
<gene>
    <name evidence="1" type="ORF">CLUMA_CG018442</name>
</gene>